<feature type="transmembrane region" description="Helical" evidence="1">
    <location>
        <begin position="20"/>
        <end position="38"/>
    </location>
</feature>
<dbReference type="Proteomes" id="UP001497482">
    <property type="component" value="Chromosome 19"/>
</dbReference>
<keyword evidence="3" id="KW-1185">Reference proteome</keyword>
<feature type="transmembrane region" description="Helical" evidence="1">
    <location>
        <begin position="200"/>
        <end position="219"/>
    </location>
</feature>
<dbReference type="AlphaFoldDB" id="A0AAV2KL37"/>
<keyword evidence="1" id="KW-1133">Transmembrane helix</keyword>
<organism evidence="2 3">
    <name type="scientific">Knipowitschia caucasica</name>
    <name type="common">Caucasian dwarf goby</name>
    <name type="synonym">Pomatoschistus caucasicus</name>
    <dbReference type="NCBI Taxonomy" id="637954"/>
    <lineage>
        <taxon>Eukaryota</taxon>
        <taxon>Metazoa</taxon>
        <taxon>Chordata</taxon>
        <taxon>Craniata</taxon>
        <taxon>Vertebrata</taxon>
        <taxon>Euteleostomi</taxon>
        <taxon>Actinopterygii</taxon>
        <taxon>Neopterygii</taxon>
        <taxon>Teleostei</taxon>
        <taxon>Neoteleostei</taxon>
        <taxon>Acanthomorphata</taxon>
        <taxon>Gobiaria</taxon>
        <taxon>Gobiiformes</taxon>
        <taxon>Gobioidei</taxon>
        <taxon>Gobiidae</taxon>
        <taxon>Gobiinae</taxon>
        <taxon>Knipowitschia</taxon>
    </lineage>
</organism>
<feature type="transmembrane region" description="Helical" evidence="1">
    <location>
        <begin position="168"/>
        <end position="188"/>
    </location>
</feature>
<feature type="transmembrane region" description="Helical" evidence="1">
    <location>
        <begin position="72"/>
        <end position="94"/>
    </location>
</feature>
<feature type="transmembrane region" description="Helical" evidence="1">
    <location>
        <begin position="114"/>
        <end position="135"/>
    </location>
</feature>
<evidence type="ECO:0000313" key="2">
    <source>
        <dbReference type="EMBL" id="CAL1589675.1"/>
    </source>
</evidence>
<proteinExistence type="predicted"/>
<evidence type="ECO:0000256" key="1">
    <source>
        <dbReference type="SAM" id="Phobius"/>
    </source>
</evidence>
<gene>
    <name evidence="2" type="ORF">KC01_LOCUS19296</name>
</gene>
<evidence type="ECO:0000313" key="3">
    <source>
        <dbReference type="Proteomes" id="UP001497482"/>
    </source>
</evidence>
<feature type="transmembrane region" description="Helical" evidence="1">
    <location>
        <begin position="142"/>
        <end position="162"/>
    </location>
</feature>
<protein>
    <submittedName>
        <fullName evidence="2">Uncharacterized protein</fullName>
    </submittedName>
</protein>
<keyword evidence="1" id="KW-0812">Transmembrane</keyword>
<name>A0AAV2KL37_KNICA</name>
<accession>A0AAV2KL37</accession>
<reference evidence="2 3" key="1">
    <citation type="submission" date="2024-04" db="EMBL/GenBank/DDBJ databases">
        <authorList>
            <person name="Waldvogel A.-M."/>
            <person name="Schoenle A."/>
        </authorList>
    </citation>
    <scope>NUCLEOTIDE SEQUENCE [LARGE SCALE GENOMIC DNA]</scope>
</reference>
<dbReference type="EMBL" id="OZ035841">
    <property type="protein sequence ID" value="CAL1589675.1"/>
    <property type="molecule type" value="Genomic_DNA"/>
</dbReference>
<feature type="transmembrane region" description="Helical" evidence="1">
    <location>
        <begin position="231"/>
        <end position="256"/>
    </location>
</feature>
<sequence>MDEEDPSRSVVAVNPNLESSLLLVPIALGLCIYIFTFCSQRVKGRLFGQSLYTSIRWKESELRGVQHTHMSLFTLLGFDTFTAIFGIMYMAFVLRDVCQREALGCLIISKMWMAFRRLSLSQHLITALVAVLFLYRPKWASGIRLVGKCLDAPPFILVIVTVRLFPGVIVAVDVFNLLLMVSIAVVCLKQAQTRMAKQRRLLGVLAAVTYVLVCLPNAVLDCLLLKSHDYLPLAFDVFCITNFYFVLDALLFYLVLKINVEEEEPQYEAAIREV</sequence>
<keyword evidence="1" id="KW-0472">Membrane</keyword>